<dbReference type="Pfam" id="PF00881">
    <property type="entry name" value="Nitroreductase"/>
    <property type="match status" value="1"/>
</dbReference>
<dbReference type="InterPro" id="IPR050627">
    <property type="entry name" value="Nitroreductase/BluB"/>
</dbReference>
<name>A0A0E4G109_9BRAD</name>
<dbReference type="Proteomes" id="UP000063308">
    <property type="component" value="Chromosome"/>
</dbReference>
<sequence>MDLKEAIYSRHAVREFTSQPVDEDVLRKLIDAAIQAPSAVNHQPWLFTVVRDKTLLARISREAKAHMLKTSAAALASHHFQSILENPDFDIFYHAPALVVISAPEGPWVVEDCALAAENLMLAACAAGLGTCWIGFAQGWLGTSEGKSSLRLSGTTVPVAPIIVGHPKTAAAPVPRKARRLTGFRKPSGIR</sequence>
<protein>
    <recommendedName>
        <fullName evidence="1">Nitroreductase domain-containing protein</fullName>
    </recommendedName>
</protein>
<accession>A0A0E4G109</accession>
<dbReference type="AlphaFoldDB" id="A0A0E4G109"/>
<dbReference type="InterPro" id="IPR029479">
    <property type="entry name" value="Nitroreductase"/>
</dbReference>
<dbReference type="Gene3D" id="3.40.109.10">
    <property type="entry name" value="NADH Oxidase"/>
    <property type="match status" value="1"/>
</dbReference>
<dbReference type="InterPro" id="IPR000415">
    <property type="entry name" value="Nitroreductase-like"/>
</dbReference>
<dbReference type="PANTHER" id="PTHR23026">
    <property type="entry name" value="NADPH NITROREDUCTASE"/>
    <property type="match status" value="1"/>
</dbReference>
<gene>
    <name evidence="2" type="ORF">NK6_8974</name>
</gene>
<evidence type="ECO:0000313" key="2">
    <source>
        <dbReference type="EMBL" id="BAR62118.1"/>
    </source>
</evidence>
<dbReference type="PANTHER" id="PTHR23026:SF123">
    <property type="entry name" value="NAD(P)H NITROREDUCTASE RV3131-RELATED"/>
    <property type="match status" value="1"/>
</dbReference>
<dbReference type="CDD" id="cd02136">
    <property type="entry name" value="PnbA_NfnB-like"/>
    <property type="match status" value="1"/>
</dbReference>
<dbReference type="SUPFAM" id="SSF55469">
    <property type="entry name" value="FMN-dependent nitroreductase-like"/>
    <property type="match status" value="1"/>
</dbReference>
<reference evidence="2 3" key="1">
    <citation type="submission" date="2014-11" db="EMBL/GenBank/DDBJ databases">
        <title>Symbiosis island explosion on the genome of extra-slow-growing strains of soybean bradyrhizobia with massive insertion sequences.</title>
        <authorList>
            <person name="Iida T."/>
            <person name="Minamisawa K."/>
        </authorList>
    </citation>
    <scope>NUCLEOTIDE SEQUENCE [LARGE SCALE GENOMIC DNA]</scope>
    <source>
        <strain evidence="2 3">NK6</strain>
    </source>
</reference>
<dbReference type="EMBL" id="AP014685">
    <property type="protein sequence ID" value="BAR62118.1"/>
    <property type="molecule type" value="Genomic_DNA"/>
</dbReference>
<organism evidence="2 3">
    <name type="scientific">Bradyrhizobium diazoefficiens</name>
    <dbReference type="NCBI Taxonomy" id="1355477"/>
    <lineage>
        <taxon>Bacteria</taxon>
        <taxon>Pseudomonadati</taxon>
        <taxon>Pseudomonadota</taxon>
        <taxon>Alphaproteobacteria</taxon>
        <taxon>Hyphomicrobiales</taxon>
        <taxon>Nitrobacteraceae</taxon>
        <taxon>Bradyrhizobium</taxon>
    </lineage>
</organism>
<proteinExistence type="predicted"/>
<evidence type="ECO:0000259" key="1">
    <source>
        <dbReference type="Pfam" id="PF00881"/>
    </source>
</evidence>
<dbReference type="GO" id="GO:0016491">
    <property type="term" value="F:oxidoreductase activity"/>
    <property type="evidence" value="ECO:0007669"/>
    <property type="project" value="InterPro"/>
</dbReference>
<evidence type="ECO:0000313" key="3">
    <source>
        <dbReference type="Proteomes" id="UP000063308"/>
    </source>
</evidence>
<feature type="domain" description="Nitroreductase" evidence="1">
    <location>
        <begin position="7"/>
        <end position="137"/>
    </location>
</feature>